<gene>
    <name evidence="2" type="ORF">AXF42_Ash009913</name>
</gene>
<evidence type="ECO:0000313" key="3">
    <source>
        <dbReference type="Proteomes" id="UP000236161"/>
    </source>
</evidence>
<accession>A0A2I0ACA4</accession>
<reference evidence="2 3" key="1">
    <citation type="journal article" date="2017" name="Nature">
        <title>The Apostasia genome and the evolution of orchids.</title>
        <authorList>
            <person name="Zhang G.Q."/>
            <person name="Liu K.W."/>
            <person name="Li Z."/>
            <person name="Lohaus R."/>
            <person name="Hsiao Y.Y."/>
            <person name="Niu S.C."/>
            <person name="Wang J.Y."/>
            <person name="Lin Y.C."/>
            <person name="Xu Q."/>
            <person name="Chen L.J."/>
            <person name="Yoshida K."/>
            <person name="Fujiwara S."/>
            <person name="Wang Z.W."/>
            <person name="Zhang Y.Q."/>
            <person name="Mitsuda N."/>
            <person name="Wang M."/>
            <person name="Liu G.H."/>
            <person name="Pecoraro L."/>
            <person name="Huang H.X."/>
            <person name="Xiao X.J."/>
            <person name="Lin M."/>
            <person name="Wu X.Y."/>
            <person name="Wu W.L."/>
            <person name="Chen Y.Y."/>
            <person name="Chang S.B."/>
            <person name="Sakamoto S."/>
            <person name="Ohme-Takagi M."/>
            <person name="Yagi M."/>
            <person name="Zeng S.J."/>
            <person name="Shen C.Y."/>
            <person name="Yeh C.M."/>
            <person name="Luo Y.B."/>
            <person name="Tsai W.C."/>
            <person name="Van de Peer Y."/>
            <person name="Liu Z.J."/>
        </authorList>
    </citation>
    <scope>NUCLEOTIDE SEQUENCE [LARGE SCALE GENOMIC DNA]</scope>
    <source>
        <strain evidence="3">cv. Shenzhen</strain>
        <tissue evidence="2">Stem</tissue>
    </source>
</reference>
<name>A0A2I0ACA4_9ASPA</name>
<proteinExistence type="predicted"/>
<protein>
    <submittedName>
        <fullName evidence="2">Uncharacterized protein</fullName>
    </submittedName>
</protein>
<feature type="region of interest" description="Disordered" evidence="1">
    <location>
        <begin position="152"/>
        <end position="187"/>
    </location>
</feature>
<evidence type="ECO:0000313" key="2">
    <source>
        <dbReference type="EMBL" id="PKA53183.1"/>
    </source>
</evidence>
<evidence type="ECO:0000256" key="1">
    <source>
        <dbReference type="SAM" id="MobiDB-lite"/>
    </source>
</evidence>
<dbReference type="Proteomes" id="UP000236161">
    <property type="component" value="Unassembled WGS sequence"/>
</dbReference>
<keyword evidence="3" id="KW-1185">Reference proteome</keyword>
<feature type="compositionally biased region" description="Basic residues" evidence="1">
    <location>
        <begin position="165"/>
        <end position="177"/>
    </location>
</feature>
<dbReference type="EMBL" id="KZ451999">
    <property type="protein sequence ID" value="PKA53183.1"/>
    <property type="molecule type" value="Genomic_DNA"/>
</dbReference>
<dbReference type="AlphaFoldDB" id="A0A2I0ACA4"/>
<organism evidence="2 3">
    <name type="scientific">Apostasia shenzhenica</name>
    <dbReference type="NCBI Taxonomy" id="1088818"/>
    <lineage>
        <taxon>Eukaryota</taxon>
        <taxon>Viridiplantae</taxon>
        <taxon>Streptophyta</taxon>
        <taxon>Embryophyta</taxon>
        <taxon>Tracheophyta</taxon>
        <taxon>Spermatophyta</taxon>
        <taxon>Magnoliopsida</taxon>
        <taxon>Liliopsida</taxon>
        <taxon>Asparagales</taxon>
        <taxon>Orchidaceae</taxon>
        <taxon>Apostasioideae</taxon>
        <taxon>Apostasia</taxon>
    </lineage>
</organism>
<sequence length="292" mass="32118">MAASESLTTRHHQLATIKSFADGATPPTGHHQILRRPLQHDRLPRWAHPQSPTSIPSKHTTLPPLFPLLYLPVTGSSTYRVVPRTGRLSPRPANQGSACFSHHGSPEKVPILNDIIFLSQLQASPVVDKRRDSRAFPSPFLRKTWVKLHTPTATNTAEQFPTKKEGKKGRGSGKRRGGIGSTTKGYLHSHCKRAPTEELSFLPKENTVLALKATFSSLVKSFSPTVQWTLTPLNVAISRNSLSLWCFLGLPHPTSTSSSAFIETWEDGGQNAQNQLCCSQSAHRRTLRSSTG</sequence>